<dbReference type="SUPFAM" id="SSF51197">
    <property type="entry name" value="Clavaminate synthase-like"/>
    <property type="match status" value="1"/>
</dbReference>
<evidence type="ECO:0000259" key="3">
    <source>
        <dbReference type="Pfam" id="PF14226"/>
    </source>
</evidence>
<organism evidence="4 5">
    <name type="scientific">Punica granatum</name>
    <name type="common">Pomegranate</name>
    <dbReference type="NCBI Taxonomy" id="22663"/>
    <lineage>
        <taxon>Eukaryota</taxon>
        <taxon>Viridiplantae</taxon>
        <taxon>Streptophyta</taxon>
        <taxon>Embryophyta</taxon>
        <taxon>Tracheophyta</taxon>
        <taxon>Spermatophyta</taxon>
        <taxon>Magnoliopsida</taxon>
        <taxon>eudicotyledons</taxon>
        <taxon>Gunneridae</taxon>
        <taxon>Pentapetalae</taxon>
        <taxon>rosids</taxon>
        <taxon>malvids</taxon>
        <taxon>Myrtales</taxon>
        <taxon>Lythraceae</taxon>
        <taxon>Punica</taxon>
    </lineage>
</organism>
<dbReference type="GO" id="GO:0046872">
    <property type="term" value="F:metal ion binding"/>
    <property type="evidence" value="ECO:0007669"/>
    <property type="project" value="UniProtKB-KW"/>
</dbReference>
<evidence type="ECO:0000313" key="5">
    <source>
        <dbReference type="Proteomes" id="UP000233551"/>
    </source>
</evidence>
<gene>
    <name evidence="4" type="ORF">CRG98_016252</name>
</gene>
<dbReference type="Pfam" id="PF14226">
    <property type="entry name" value="DIOX_N"/>
    <property type="match status" value="1"/>
</dbReference>
<dbReference type="STRING" id="22663.A0A2I0K491"/>
<keyword evidence="1" id="KW-0479">Metal-binding</keyword>
<proteinExistence type="predicted"/>
<dbReference type="InterPro" id="IPR027443">
    <property type="entry name" value="IPNS-like_sf"/>
</dbReference>
<feature type="domain" description="Non-haem dioxygenase N-terminal" evidence="3">
    <location>
        <begin position="85"/>
        <end position="124"/>
    </location>
</feature>
<evidence type="ECO:0000256" key="2">
    <source>
        <dbReference type="ARBA" id="ARBA00023004"/>
    </source>
</evidence>
<dbReference type="InterPro" id="IPR026992">
    <property type="entry name" value="DIOX_N"/>
</dbReference>
<name>A0A2I0K491_PUNGR</name>
<comment type="caution">
    <text evidence="4">The sequence shown here is derived from an EMBL/GenBank/DDBJ whole genome shotgun (WGS) entry which is preliminary data.</text>
</comment>
<accession>A0A2I0K491</accession>
<dbReference type="EMBL" id="PGOL01000891">
    <property type="protein sequence ID" value="PKI63364.1"/>
    <property type="molecule type" value="Genomic_DNA"/>
</dbReference>
<keyword evidence="5" id="KW-1185">Reference proteome</keyword>
<dbReference type="Proteomes" id="UP000233551">
    <property type="component" value="Unassembled WGS sequence"/>
</dbReference>
<sequence>MPKVPALQTHLYRKFRLLLLSAHPLLSFLLPPLISAAAVKMSSVKTLAENPNLTCIPPAYTFPSNSPDYRAILSTKDGEGSEEPIPVIDFSFLISGTPDQRSKVVQELGYACREWGFFMVSDTGETIPLNP</sequence>
<keyword evidence="2" id="KW-0408">Iron</keyword>
<dbReference type="AlphaFoldDB" id="A0A2I0K491"/>
<evidence type="ECO:0000256" key="1">
    <source>
        <dbReference type="ARBA" id="ARBA00022723"/>
    </source>
</evidence>
<evidence type="ECO:0000313" key="4">
    <source>
        <dbReference type="EMBL" id="PKI63364.1"/>
    </source>
</evidence>
<reference evidence="4 5" key="1">
    <citation type="submission" date="2017-11" db="EMBL/GenBank/DDBJ databases">
        <title>De-novo sequencing of pomegranate (Punica granatum L.) genome.</title>
        <authorList>
            <person name="Akparov Z."/>
            <person name="Amiraslanov A."/>
            <person name="Hajiyeva S."/>
            <person name="Abbasov M."/>
            <person name="Kaur K."/>
            <person name="Hamwieh A."/>
            <person name="Solovyev V."/>
            <person name="Salamov A."/>
            <person name="Braich B."/>
            <person name="Kosarev P."/>
            <person name="Mahmoud A."/>
            <person name="Hajiyev E."/>
            <person name="Babayeva S."/>
            <person name="Izzatullayeva V."/>
            <person name="Mammadov A."/>
            <person name="Mammadov A."/>
            <person name="Sharifova S."/>
            <person name="Ojaghi J."/>
            <person name="Eynullazada K."/>
            <person name="Bayramov B."/>
            <person name="Abdulazimova A."/>
            <person name="Shahmuradov I."/>
        </authorList>
    </citation>
    <scope>NUCLEOTIDE SEQUENCE [LARGE SCALE GENOMIC DNA]</scope>
    <source>
        <strain evidence="5">cv. AG2017</strain>
        <tissue evidence="4">Leaf</tissue>
    </source>
</reference>
<protein>
    <recommendedName>
        <fullName evidence="3">Non-haem dioxygenase N-terminal domain-containing protein</fullName>
    </recommendedName>
</protein>
<dbReference type="Gene3D" id="2.60.120.330">
    <property type="entry name" value="B-lactam Antibiotic, Isopenicillin N Synthase, Chain"/>
    <property type="match status" value="1"/>
</dbReference>